<dbReference type="InterPro" id="IPR011701">
    <property type="entry name" value="MFS"/>
</dbReference>
<evidence type="ECO:0000256" key="4">
    <source>
        <dbReference type="ARBA" id="ARBA00022847"/>
    </source>
</evidence>
<evidence type="ECO:0000256" key="5">
    <source>
        <dbReference type="ARBA" id="ARBA00022989"/>
    </source>
</evidence>
<feature type="transmembrane region" description="Helical" evidence="7">
    <location>
        <begin position="320"/>
        <end position="343"/>
    </location>
</feature>
<dbReference type="Gene3D" id="1.20.1250.20">
    <property type="entry name" value="MFS general substrate transporter like domains"/>
    <property type="match status" value="2"/>
</dbReference>
<keyword evidence="6 7" id="KW-0472">Membrane</keyword>
<sequence>MSCRYGGRKLMTVCLLAGGMSTVLLPVAATSHPVLIIVFRVITGVSLSGTDSMIQAMWARWAPKFEKASLSSVAYTGSLGVLLAPLWWYCVHDSPELHPRMTTNELTIITSNRKAQESHLNKAPLNPPWSKILRSPAVWVILVGHISNKWITSFMMSYMPRFVSDLFQYNLHTIQNGTAQAMQSAPSAVGTMEGLFASLPFMGRIVSGIAAAAISDWMLRMGVSTSTTRKTFQAVGNWSCGMCTLFLAFIPMNPAMSMGFLVLALTMQNLTSVAYKINLLDIAPKYAGLLNGVMSTVSTLASLPAPVITSLLIADGSPQGWQAVFCMVAALTTFGGLIFILFARGDIQDWAMSPSNTKPADLEADLATSGRKRRHSGAGLEAPLDSYVDSQTPCKSGGPLREMRSLPVTGVGGGTGFKPKQKLKRSATVEVGAFVRRVRSQAFSNLPFSDFP</sequence>
<keyword evidence="2" id="KW-0813">Transport</keyword>
<keyword evidence="5 7" id="KW-1133">Transmembrane helix</keyword>
<dbReference type="GO" id="GO:0015293">
    <property type="term" value="F:symporter activity"/>
    <property type="evidence" value="ECO:0007669"/>
    <property type="project" value="UniProtKB-KW"/>
</dbReference>
<reference evidence="8 9" key="1">
    <citation type="journal article" date="2021" name="Elife">
        <title>Chloroplast acquisition without the gene transfer in kleptoplastic sea slugs, Plakobranchus ocellatus.</title>
        <authorList>
            <person name="Maeda T."/>
            <person name="Takahashi S."/>
            <person name="Yoshida T."/>
            <person name="Shimamura S."/>
            <person name="Takaki Y."/>
            <person name="Nagai Y."/>
            <person name="Toyoda A."/>
            <person name="Suzuki Y."/>
            <person name="Arimoto A."/>
            <person name="Ishii H."/>
            <person name="Satoh N."/>
            <person name="Nishiyama T."/>
            <person name="Hasebe M."/>
            <person name="Maruyama T."/>
            <person name="Minagawa J."/>
            <person name="Obokata J."/>
            <person name="Shigenobu S."/>
        </authorList>
    </citation>
    <scope>NUCLEOTIDE SEQUENCE [LARGE SCALE GENOMIC DNA]</scope>
</reference>
<proteinExistence type="predicted"/>
<dbReference type="PANTHER" id="PTHR11662:SF399">
    <property type="entry name" value="FI19708P1-RELATED"/>
    <property type="match status" value="1"/>
</dbReference>
<dbReference type="GO" id="GO:0016020">
    <property type="term" value="C:membrane"/>
    <property type="evidence" value="ECO:0007669"/>
    <property type="project" value="UniProtKB-SubCell"/>
</dbReference>
<comment type="caution">
    <text evidence="8">The sequence shown here is derived from an EMBL/GenBank/DDBJ whole genome shotgun (WGS) entry which is preliminary data.</text>
</comment>
<feature type="transmembrane region" description="Helical" evidence="7">
    <location>
        <begin position="70"/>
        <end position="89"/>
    </location>
</feature>
<keyword evidence="9" id="KW-1185">Reference proteome</keyword>
<name>A0AAV4HT03_9GAST</name>
<dbReference type="Proteomes" id="UP000762676">
    <property type="component" value="Unassembled WGS sequence"/>
</dbReference>
<evidence type="ECO:0000313" key="9">
    <source>
        <dbReference type="Proteomes" id="UP000762676"/>
    </source>
</evidence>
<evidence type="ECO:0000313" key="8">
    <source>
        <dbReference type="EMBL" id="GFS01069.1"/>
    </source>
</evidence>
<gene>
    <name evidence="8" type="ORF">ElyMa_006414200</name>
</gene>
<dbReference type="EMBL" id="BMAT01012876">
    <property type="protein sequence ID" value="GFS01069.1"/>
    <property type="molecule type" value="Genomic_DNA"/>
</dbReference>
<feature type="transmembrane region" description="Helical" evidence="7">
    <location>
        <begin position="201"/>
        <end position="219"/>
    </location>
</feature>
<dbReference type="InterPro" id="IPR036259">
    <property type="entry name" value="MFS_trans_sf"/>
</dbReference>
<organism evidence="8 9">
    <name type="scientific">Elysia marginata</name>
    <dbReference type="NCBI Taxonomy" id="1093978"/>
    <lineage>
        <taxon>Eukaryota</taxon>
        <taxon>Metazoa</taxon>
        <taxon>Spiralia</taxon>
        <taxon>Lophotrochozoa</taxon>
        <taxon>Mollusca</taxon>
        <taxon>Gastropoda</taxon>
        <taxon>Heterobranchia</taxon>
        <taxon>Euthyneura</taxon>
        <taxon>Panpulmonata</taxon>
        <taxon>Sacoglossa</taxon>
        <taxon>Placobranchoidea</taxon>
        <taxon>Plakobranchidae</taxon>
        <taxon>Elysia</taxon>
    </lineage>
</organism>
<dbReference type="AlphaFoldDB" id="A0AAV4HT03"/>
<evidence type="ECO:0000256" key="3">
    <source>
        <dbReference type="ARBA" id="ARBA00022692"/>
    </source>
</evidence>
<evidence type="ECO:0000256" key="6">
    <source>
        <dbReference type="ARBA" id="ARBA00023136"/>
    </source>
</evidence>
<dbReference type="Pfam" id="PF07690">
    <property type="entry name" value="MFS_1"/>
    <property type="match status" value="1"/>
</dbReference>
<accession>A0AAV4HT03</accession>
<dbReference type="InterPro" id="IPR050382">
    <property type="entry name" value="MFS_Na/Anion_cotransporter"/>
</dbReference>
<dbReference type="FunFam" id="1.20.1250.20:FF:000003">
    <property type="entry name" value="Solute carrier family 17 member 3"/>
    <property type="match status" value="1"/>
</dbReference>
<keyword evidence="3 7" id="KW-0812">Transmembrane</keyword>
<dbReference type="PANTHER" id="PTHR11662">
    <property type="entry name" value="SOLUTE CARRIER FAMILY 17"/>
    <property type="match status" value="1"/>
</dbReference>
<dbReference type="SUPFAM" id="SSF103473">
    <property type="entry name" value="MFS general substrate transporter"/>
    <property type="match status" value="1"/>
</dbReference>
<evidence type="ECO:0000256" key="2">
    <source>
        <dbReference type="ARBA" id="ARBA00022448"/>
    </source>
</evidence>
<feature type="transmembrane region" description="Helical" evidence="7">
    <location>
        <begin position="289"/>
        <end position="314"/>
    </location>
</feature>
<keyword evidence="4" id="KW-0769">Symport</keyword>
<evidence type="ECO:0000256" key="1">
    <source>
        <dbReference type="ARBA" id="ARBA00004141"/>
    </source>
</evidence>
<evidence type="ECO:0000256" key="7">
    <source>
        <dbReference type="SAM" id="Phobius"/>
    </source>
</evidence>
<comment type="subcellular location">
    <subcellularLocation>
        <location evidence="1">Membrane</location>
        <topology evidence="1">Multi-pass membrane protein</topology>
    </subcellularLocation>
</comment>
<protein>
    <submittedName>
        <fullName evidence="8">Vesicular glutamate transporter 1</fullName>
    </submittedName>
</protein>